<dbReference type="EMBL" id="GBRH01279588">
    <property type="protein sequence ID" value="JAD18307.1"/>
    <property type="molecule type" value="Transcribed_RNA"/>
</dbReference>
<name>A0A0A8Y3F0_ARUDO</name>
<reference evidence="1" key="2">
    <citation type="journal article" date="2015" name="Data Brief">
        <title>Shoot transcriptome of the giant reed, Arundo donax.</title>
        <authorList>
            <person name="Barrero R.A."/>
            <person name="Guerrero F.D."/>
            <person name="Moolhuijzen P."/>
            <person name="Goolsby J.A."/>
            <person name="Tidwell J."/>
            <person name="Bellgard S.E."/>
            <person name="Bellgard M.I."/>
        </authorList>
    </citation>
    <scope>NUCLEOTIDE SEQUENCE</scope>
    <source>
        <tissue evidence="1">Shoot tissue taken approximately 20 cm above the soil surface</tissue>
    </source>
</reference>
<sequence>MRYACSNFKPSVQVHMACLVCGQLWPHQCHLSSWTILFPISSHEVMEIVESY</sequence>
<evidence type="ECO:0000313" key="1">
    <source>
        <dbReference type="EMBL" id="JAD18307.1"/>
    </source>
</evidence>
<accession>A0A0A8Y3F0</accession>
<organism evidence="1">
    <name type="scientific">Arundo donax</name>
    <name type="common">Giant reed</name>
    <name type="synonym">Donax arundinaceus</name>
    <dbReference type="NCBI Taxonomy" id="35708"/>
    <lineage>
        <taxon>Eukaryota</taxon>
        <taxon>Viridiplantae</taxon>
        <taxon>Streptophyta</taxon>
        <taxon>Embryophyta</taxon>
        <taxon>Tracheophyta</taxon>
        <taxon>Spermatophyta</taxon>
        <taxon>Magnoliopsida</taxon>
        <taxon>Liliopsida</taxon>
        <taxon>Poales</taxon>
        <taxon>Poaceae</taxon>
        <taxon>PACMAD clade</taxon>
        <taxon>Arundinoideae</taxon>
        <taxon>Arundineae</taxon>
        <taxon>Arundo</taxon>
    </lineage>
</organism>
<proteinExistence type="predicted"/>
<reference evidence="1" key="1">
    <citation type="submission" date="2014-09" db="EMBL/GenBank/DDBJ databases">
        <authorList>
            <person name="Magalhaes I.L.F."/>
            <person name="Oliveira U."/>
            <person name="Santos F.R."/>
            <person name="Vidigal T.H.D.A."/>
            <person name="Brescovit A.D."/>
            <person name="Santos A.J."/>
        </authorList>
    </citation>
    <scope>NUCLEOTIDE SEQUENCE</scope>
    <source>
        <tissue evidence="1">Shoot tissue taken approximately 20 cm above the soil surface</tissue>
    </source>
</reference>
<dbReference type="AlphaFoldDB" id="A0A0A8Y3F0"/>
<protein>
    <submittedName>
        <fullName evidence="1">Uncharacterized protein</fullName>
    </submittedName>
</protein>